<feature type="transmembrane region" description="Helical" evidence="5">
    <location>
        <begin position="62"/>
        <end position="80"/>
    </location>
</feature>
<feature type="transmembrane region" description="Helical" evidence="5">
    <location>
        <begin position="176"/>
        <end position="196"/>
    </location>
</feature>
<feature type="transmembrane region" description="Helical" evidence="5">
    <location>
        <begin position="272"/>
        <end position="292"/>
    </location>
</feature>
<proteinExistence type="predicted"/>
<protein>
    <recommendedName>
        <fullName evidence="6">Sugar phosphate transporter domain-containing protein</fullName>
    </recommendedName>
</protein>
<sequence length="346" mass="38778">MSKPVTLPLLNDDSQGGNLQISPVVQPHSFFSRLGSAIFYGIASFLITVVNKTVLTSYKFPSFQVLGLGQMSATIIVLFVSKKLKILEFPNFDRSIITKIWPLPLIFIGNMIFGLGGTKELSLPMFTALRRFSILMTMISEFYILNIKPKLAVQFSVFLMIIGALIAASNDLAFSLEGYIFVLLNDFFTATNGVYMKQKLESKELGKYGLMFYNSVFMILPSFLLSWITGDLHSALNFNGWMNILFLVDFFLSCFMGFILSYAIIMCTYYNSALTTTIIGSLKNISITYLGMVIGGDYVFSVMNFLGINISVIGSLVYTYVTFKKPDKKSVNVDEKIVIKNRINEV</sequence>
<feature type="transmembrane region" description="Helical" evidence="5">
    <location>
        <begin position="151"/>
        <end position="170"/>
    </location>
</feature>
<dbReference type="GO" id="GO:0016020">
    <property type="term" value="C:membrane"/>
    <property type="evidence" value="ECO:0007669"/>
    <property type="project" value="UniProtKB-SubCell"/>
</dbReference>
<feature type="transmembrane region" description="Helical" evidence="5">
    <location>
        <begin position="240"/>
        <end position="265"/>
    </location>
</feature>
<evidence type="ECO:0000256" key="3">
    <source>
        <dbReference type="ARBA" id="ARBA00022989"/>
    </source>
</evidence>
<feature type="domain" description="Sugar phosphate transporter" evidence="6">
    <location>
        <begin position="42"/>
        <end position="318"/>
    </location>
</feature>
<keyword evidence="4 5" id="KW-0472">Membrane</keyword>
<comment type="caution">
    <text evidence="7">The sequence shown here is derived from an EMBL/GenBank/DDBJ whole genome shotgun (WGS) entry which is preliminary data.</text>
</comment>
<evidence type="ECO:0000256" key="5">
    <source>
        <dbReference type="SAM" id="Phobius"/>
    </source>
</evidence>
<feature type="transmembrane region" description="Helical" evidence="5">
    <location>
        <begin position="100"/>
        <end position="117"/>
    </location>
</feature>
<comment type="subcellular location">
    <subcellularLocation>
        <location evidence="1">Membrane</location>
        <topology evidence="1">Multi-pass membrane protein</topology>
    </subcellularLocation>
</comment>
<dbReference type="InterPro" id="IPR050186">
    <property type="entry name" value="TPT_transporter"/>
</dbReference>
<dbReference type="EMBL" id="JARGDH010000002">
    <property type="protein sequence ID" value="KAL0277379.1"/>
    <property type="molecule type" value="Genomic_DNA"/>
</dbReference>
<evidence type="ECO:0000259" key="6">
    <source>
        <dbReference type="Pfam" id="PF03151"/>
    </source>
</evidence>
<feature type="transmembrane region" description="Helical" evidence="5">
    <location>
        <begin position="298"/>
        <end position="321"/>
    </location>
</feature>
<dbReference type="Pfam" id="PF03151">
    <property type="entry name" value="TPT"/>
    <property type="match status" value="1"/>
</dbReference>
<organism evidence="7">
    <name type="scientific">Menopon gallinae</name>
    <name type="common">poultry shaft louse</name>
    <dbReference type="NCBI Taxonomy" id="328185"/>
    <lineage>
        <taxon>Eukaryota</taxon>
        <taxon>Metazoa</taxon>
        <taxon>Ecdysozoa</taxon>
        <taxon>Arthropoda</taxon>
        <taxon>Hexapoda</taxon>
        <taxon>Insecta</taxon>
        <taxon>Pterygota</taxon>
        <taxon>Neoptera</taxon>
        <taxon>Paraneoptera</taxon>
        <taxon>Psocodea</taxon>
        <taxon>Troctomorpha</taxon>
        <taxon>Phthiraptera</taxon>
        <taxon>Amblycera</taxon>
        <taxon>Menoponidae</taxon>
        <taxon>Menopon</taxon>
    </lineage>
</organism>
<evidence type="ECO:0000256" key="4">
    <source>
        <dbReference type="ARBA" id="ARBA00023136"/>
    </source>
</evidence>
<feature type="transmembrane region" description="Helical" evidence="5">
    <location>
        <begin position="208"/>
        <end position="228"/>
    </location>
</feature>
<name>A0AAW2I568_9NEOP</name>
<evidence type="ECO:0000256" key="1">
    <source>
        <dbReference type="ARBA" id="ARBA00004141"/>
    </source>
</evidence>
<accession>A0AAW2I568</accession>
<evidence type="ECO:0000256" key="2">
    <source>
        <dbReference type="ARBA" id="ARBA00022692"/>
    </source>
</evidence>
<reference evidence="7" key="1">
    <citation type="journal article" date="2024" name="Gigascience">
        <title>Chromosome-level genome of the poultry shaft louse Menopon gallinae provides insight into the host-switching and adaptive evolution of parasitic lice.</title>
        <authorList>
            <person name="Xu Y."/>
            <person name="Ma L."/>
            <person name="Liu S."/>
            <person name="Liang Y."/>
            <person name="Liu Q."/>
            <person name="He Z."/>
            <person name="Tian L."/>
            <person name="Duan Y."/>
            <person name="Cai W."/>
            <person name="Li H."/>
            <person name="Song F."/>
        </authorList>
    </citation>
    <scope>NUCLEOTIDE SEQUENCE</scope>
    <source>
        <strain evidence="7">Cailab_2023a</strain>
    </source>
</reference>
<dbReference type="InterPro" id="IPR004853">
    <property type="entry name" value="Sugar_P_trans_dom"/>
</dbReference>
<evidence type="ECO:0000313" key="7">
    <source>
        <dbReference type="EMBL" id="KAL0277379.1"/>
    </source>
</evidence>
<keyword evidence="2 5" id="KW-0812">Transmembrane</keyword>
<keyword evidence="3 5" id="KW-1133">Transmembrane helix</keyword>
<dbReference type="PANTHER" id="PTHR11132">
    <property type="entry name" value="SOLUTE CARRIER FAMILY 35"/>
    <property type="match status" value="1"/>
</dbReference>
<feature type="transmembrane region" description="Helical" evidence="5">
    <location>
        <begin position="30"/>
        <end position="50"/>
    </location>
</feature>
<gene>
    <name evidence="7" type="ORF">PYX00_004692</name>
</gene>
<dbReference type="AlphaFoldDB" id="A0AAW2I568"/>